<evidence type="ECO:0000259" key="3">
    <source>
        <dbReference type="Pfam" id="PF22125"/>
    </source>
</evidence>
<dbReference type="PROSITE" id="PS51257">
    <property type="entry name" value="PROKAR_LIPOPROTEIN"/>
    <property type="match status" value="1"/>
</dbReference>
<accession>A0A976RSC2</accession>
<dbReference type="Pfam" id="PF22125">
    <property type="entry name" value="Lreu_0056_like"/>
    <property type="match status" value="1"/>
</dbReference>
<dbReference type="AlphaFoldDB" id="A0A976RSC2"/>
<evidence type="ECO:0000313" key="5">
    <source>
        <dbReference type="Proteomes" id="UP000831181"/>
    </source>
</evidence>
<dbReference type="KEGG" id="lbe:MOO44_08500"/>
<organism evidence="4 5">
    <name type="scientific">Nicoliella spurrieriana</name>
    <dbReference type="NCBI Taxonomy" id="2925830"/>
    <lineage>
        <taxon>Bacteria</taxon>
        <taxon>Bacillati</taxon>
        <taxon>Bacillota</taxon>
        <taxon>Bacilli</taxon>
        <taxon>Lactobacillales</taxon>
        <taxon>Lactobacillaceae</taxon>
        <taxon>Nicoliella</taxon>
    </lineage>
</organism>
<sequence length="201" mass="20964">MKKFCSIVGLSMVLLLAGCGNNGNDKATSSSSSQAGSSSVTSSSASSSVTTSSSAASSSATNGSSTASSASVSKNTSNLSDKQIGVMAVFLAFPDLIKGSDPVYYMPASQNVGKNALEKGYSYITDMSTDQLGYVFYQVNGSNVTIKNWVSGAKDVADGHFKVETVTIDRLVNDYYVNQGQKDEVNGDVAKLKSAQQHDNE</sequence>
<keyword evidence="5" id="KW-1185">Reference proteome</keyword>
<evidence type="ECO:0000313" key="4">
    <source>
        <dbReference type="EMBL" id="UQS86889.1"/>
    </source>
</evidence>
<keyword evidence="2" id="KW-0732">Signal</keyword>
<feature type="chain" id="PRO_5038359485" description="Lreu-0056-like domain-containing protein" evidence="2">
    <location>
        <begin position="18"/>
        <end position="201"/>
    </location>
</feature>
<dbReference type="EMBL" id="CP093361">
    <property type="protein sequence ID" value="UQS86889.1"/>
    <property type="molecule type" value="Genomic_DNA"/>
</dbReference>
<dbReference type="Proteomes" id="UP000831181">
    <property type="component" value="Chromosome"/>
</dbReference>
<feature type="region of interest" description="Disordered" evidence="1">
    <location>
        <begin position="26"/>
        <end position="74"/>
    </location>
</feature>
<dbReference type="InterPro" id="IPR054365">
    <property type="entry name" value="Lreu_0056-like"/>
</dbReference>
<gene>
    <name evidence="4" type="ORF">MOO44_08500</name>
</gene>
<protein>
    <recommendedName>
        <fullName evidence="3">Lreu-0056-like domain-containing protein</fullName>
    </recommendedName>
</protein>
<evidence type="ECO:0000256" key="2">
    <source>
        <dbReference type="SAM" id="SignalP"/>
    </source>
</evidence>
<name>A0A976RSC2_9LACO</name>
<reference evidence="4" key="1">
    <citation type="journal article" date="2022" name="Int. J. Syst. Evol. Microbiol.">
        <title>Apilactobacillus apisilvae sp. nov., Nicolia spurrieriana gen. nov. sp. nov., Bombilactobacillus folatiphilus sp. nov. and Bombilactobacillus thymidiniphilus sp. nov., four new lactic acid bacterial isolates from stingless bees Tetragonula carbonaria and Austroplebeia australis.</title>
        <authorList>
            <person name="Oliphant S.A."/>
            <person name="Watson-Haigh N.S."/>
            <person name="Sumby K.M."/>
            <person name="Gardner J."/>
            <person name="Groom S."/>
            <person name="Jiranek V."/>
        </authorList>
    </citation>
    <scope>NUCLEOTIDE SEQUENCE</scope>
    <source>
        <strain evidence="4">SGEP1_A5</strain>
    </source>
</reference>
<proteinExistence type="predicted"/>
<feature type="signal peptide" evidence="2">
    <location>
        <begin position="1"/>
        <end position="17"/>
    </location>
</feature>
<dbReference type="Gene3D" id="3.30.1460.60">
    <property type="match status" value="1"/>
</dbReference>
<dbReference type="RefSeq" id="WP_260116689.1">
    <property type="nucleotide sequence ID" value="NZ_CP093361.1"/>
</dbReference>
<evidence type="ECO:0000256" key="1">
    <source>
        <dbReference type="SAM" id="MobiDB-lite"/>
    </source>
</evidence>
<feature type="domain" description="Lreu-0056-like" evidence="3">
    <location>
        <begin position="81"/>
        <end position="193"/>
    </location>
</feature>